<evidence type="ECO:0000313" key="10">
    <source>
        <dbReference type="EMBL" id="PIZ35697.1"/>
    </source>
</evidence>
<dbReference type="NCBIfam" id="NF001824">
    <property type="entry name" value="PRK00558.1-5"/>
    <property type="match status" value="1"/>
</dbReference>
<evidence type="ECO:0000256" key="3">
    <source>
        <dbReference type="ARBA" id="ARBA00022769"/>
    </source>
</evidence>
<comment type="similarity">
    <text evidence="6">Belongs to the UvrC family.</text>
</comment>
<evidence type="ECO:0000259" key="8">
    <source>
        <dbReference type="PROSITE" id="PS50164"/>
    </source>
</evidence>
<feature type="domain" description="UvrC family homology region profile" evidence="9">
    <location>
        <begin position="256"/>
        <end position="482"/>
    </location>
</feature>
<dbReference type="InterPro" id="IPR047296">
    <property type="entry name" value="GIY-YIG_UvrC_Cho"/>
</dbReference>
<dbReference type="Pfam" id="PF08459">
    <property type="entry name" value="UvrC_RNaseH_dom"/>
    <property type="match status" value="1"/>
</dbReference>
<name>A0A2M7T6L7_9ACTN</name>
<dbReference type="Pfam" id="PF22920">
    <property type="entry name" value="UvrC_RNaseH"/>
    <property type="match status" value="1"/>
</dbReference>
<proteinExistence type="inferred from homology"/>
<dbReference type="SMART" id="SM00465">
    <property type="entry name" value="GIYc"/>
    <property type="match status" value="1"/>
</dbReference>
<feature type="domain" description="UVR" evidence="7">
    <location>
        <begin position="205"/>
        <end position="240"/>
    </location>
</feature>
<organism evidence="10 11">
    <name type="scientific">Candidatus Aquicultor secundus</name>
    <dbReference type="NCBI Taxonomy" id="1973895"/>
    <lineage>
        <taxon>Bacteria</taxon>
        <taxon>Bacillati</taxon>
        <taxon>Actinomycetota</taxon>
        <taxon>Candidatus Aquicultoria</taxon>
        <taxon>Candidatus Aquicultorales</taxon>
        <taxon>Candidatus Aquicultoraceae</taxon>
        <taxon>Candidatus Aquicultor</taxon>
    </lineage>
</organism>
<evidence type="ECO:0000256" key="2">
    <source>
        <dbReference type="ARBA" id="ARBA00022763"/>
    </source>
</evidence>
<dbReference type="GO" id="GO:0009380">
    <property type="term" value="C:excinuclease repair complex"/>
    <property type="evidence" value="ECO:0007669"/>
    <property type="project" value="InterPro"/>
</dbReference>
<gene>
    <name evidence="6" type="primary">uvrC</name>
    <name evidence="10" type="ORF">COY37_09845</name>
</gene>
<dbReference type="AlphaFoldDB" id="A0A2M7T6L7"/>
<dbReference type="Pfam" id="PF14520">
    <property type="entry name" value="HHH_5"/>
    <property type="match status" value="1"/>
</dbReference>
<evidence type="ECO:0000313" key="11">
    <source>
        <dbReference type="Proteomes" id="UP000230956"/>
    </source>
</evidence>
<dbReference type="CDD" id="cd10434">
    <property type="entry name" value="GIY-YIG_UvrC_Cho"/>
    <property type="match status" value="1"/>
</dbReference>
<dbReference type="HAMAP" id="MF_00203">
    <property type="entry name" value="UvrC"/>
    <property type="match status" value="1"/>
</dbReference>
<comment type="function">
    <text evidence="6">The UvrABC repair system catalyzes the recognition and processing of DNA lesions. UvrC both incises the 5' and 3' sides of the lesion. The N-terminal half is responsible for the 3' incision and the C-terminal half is responsible for the 5' incision.</text>
</comment>
<keyword evidence="5 6" id="KW-0234">DNA repair</keyword>
<dbReference type="PANTHER" id="PTHR30562:SF1">
    <property type="entry name" value="UVRABC SYSTEM PROTEIN C"/>
    <property type="match status" value="1"/>
</dbReference>
<accession>A0A2M7T6L7</accession>
<feature type="domain" description="GIY-YIG" evidence="8">
    <location>
        <begin position="16"/>
        <end position="94"/>
    </location>
</feature>
<dbReference type="Pfam" id="PF01541">
    <property type="entry name" value="GIY-YIG"/>
    <property type="match status" value="1"/>
</dbReference>
<dbReference type="InterPro" id="IPR001943">
    <property type="entry name" value="UVR_dom"/>
</dbReference>
<sequence>MNTKSRLIEQLKSVPADPGVYIYRDAEGRVIYVGKAKSLRNRMRSYFQSGNHAPKTRALVERIADFEFYVTGSELEALVLECNLIKKYRPAFNVSYRDDKSYPYIAITWQDAFPRILITRENHRRGTGYYGPYTSVAAVRETFDTLRKIFLFRTCKRGKPGKSTGSPCLNQHIKRCLGPCIEAVSKEDYRAMIEKIELFLEGHPEPVIDQLEAEMSRAAAGLKFEQAARIRDRLDAARVVLQKQKIVSETGEDFDVVGLSFDGSLGCINLSIVRDGKLIGSKNFILDRGESDEDVLSAFIKQNYINSTSVPPQVLVPLRLEDTHIIEELLSRQRGTDVSFKIPQRGDKRDLIDMAAANAQHALNMSVIKHSWEKENSSRVLGSLAQALGLSGPPERIECFDISTIQGSNSVGSMVVFKQGRPAKDEYRKFKIRYDAGINDYAMMHEVIHRRFTHADAKFDPSFSDEPDLVIVDGGKPQLSAALLAMREVGCEDVPVVGLAKREEEIFVQGCSDPVRLDRGSDALKLMQRIRDEAHRFAIAYHRNLRGKAMVESTLDKIPGVGEGRKKLLLKHFGSPGEIADASLEALNSVPGLPSVIAERVYRHFNGYQDY</sequence>
<evidence type="ECO:0000256" key="5">
    <source>
        <dbReference type="ARBA" id="ARBA00023204"/>
    </source>
</evidence>
<keyword evidence="2 6" id="KW-0227">DNA damage</keyword>
<dbReference type="GO" id="GO:0009381">
    <property type="term" value="F:excinuclease ABC activity"/>
    <property type="evidence" value="ECO:0007669"/>
    <property type="project" value="UniProtKB-UniRule"/>
</dbReference>
<dbReference type="InterPro" id="IPR000305">
    <property type="entry name" value="GIY-YIG_endonuc"/>
</dbReference>
<evidence type="ECO:0000256" key="6">
    <source>
        <dbReference type="HAMAP-Rule" id="MF_00203"/>
    </source>
</evidence>
<dbReference type="GO" id="GO:0009432">
    <property type="term" value="P:SOS response"/>
    <property type="evidence" value="ECO:0007669"/>
    <property type="project" value="UniProtKB-UniRule"/>
</dbReference>
<dbReference type="PROSITE" id="PS50165">
    <property type="entry name" value="UVRC"/>
    <property type="match status" value="1"/>
</dbReference>
<dbReference type="NCBIfam" id="TIGR00194">
    <property type="entry name" value="uvrC"/>
    <property type="match status" value="1"/>
</dbReference>
<evidence type="ECO:0000256" key="4">
    <source>
        <dbReference type="ARBA" id="ARBA00022881"/>
    </source>
</evidence>
<comment type="caution">
    <text evidence="10">The sequence shown here is derived from an EMBL/GenBank/DDBJ whole genome shotgun (WGS) entry which is preliminary data.</text>
</comment>
<reference evidence="11" key="1">
    <citation type="submission" date="2017-09" db="EMBL/GenBank/DDBJ databases">
        <title>Depth-based differentiation of microbial function through sediment-hosted aquifers and enrichment of novel symbionts in the deep terrestrial subsurface.</title>
        <authorList>
            <person name="Probst A.J."/>
            <person name="Ladd B."/>
            <person name="Jarett J.K."/>
            <person name="Geller-Mcgrath D.E."/>
            <person name="Sieber C.M.K."/>
            <person name="Emerson J.B."/>
            <person name="Anantharaman K."/>
            <person name="Thomas B.C."/>
            <person name="Malmstrom R."/>
            <person name="Stieglmeier M."/>
            <person name="Klingl A."/>
            <person name="Woyke T."/>
            <person name="Ryan C.M."/>
            <person name="Banfield J.F."/>
        </authorList>
    </citation>
    <scope>NUCLEOTIDE SEQUENCE [LARGE SCALE GENOMIC DNA]</scope>
</reference>
<dbReference type="SUPFAM" id="SSF47781">
    <property type="entry name" value="RuvA domain 2-like"/>
    <property type="match status" value="1"/>
</dbReference>
<dbReference type="GO" id="GO:0005737">
    <property type="term" value="C:cytoplasm"/>
    <property type="evidence" value="ECO:0007669"/>
    <property type="project" value="UniProtKB-SubCell"/>
</dbReference>
<dbReference type="SUPFAM" id="SSF82771">
    <property type="entry name" value="GIY-YIG endonuclease"/>
    <property type="match status" value="1"/>
</dbReference>
<dbReference type="Gene3D" id="3.30.420.340">
    <property type="entry name" value="UvrC, RNAse H endonuclease domain"/>
    <property type="match status" value="1"/>
</dbReference>
<keyword evidence="4 6" id="KW-0267">Excision nuclease</keyword>
<dbReference type="FunFam" id="3.40.1440.10:FF:000001">
    <property type="entry name" value="UvrABC system protein C"/>
    <property type="match status" value="1"/>
</dbReference>
<dbReference type="RefSeq" id="WP_286677748.1">
    <property type="nucleotide sequence ID" value="NZ_MNXI01000030.1"/>
</dbReference>
<comment type="subunit">
    <text evidence="6">Interacts with UvrB in an incision complex.</text>
</comment>
<dbReference type="PROSITE" id="PS50151">
    <property type="entry name" value="UVR"/>
    <property type="match status" value="1"/>
</dbReference>
<dbReference type="InterPro" id="IPR038476">
    <property type="entry name" value="UvrC_RNase_H_dom_sf"/>
</dbReference>
<keyword evidence="1 6" id="KW-0963">Cytoplasm</keyword>
<dbReference type="GO" id="GO:0003677">
    <property type="term" value="F:DNA binding"/>
    <property type="evidence" value="ECO:0007669"/>
    <property type="project" value="UniProtKB-UniRule"/>
</dbReference>
<dbReference type="InterPro" id="IPR010994">
    <property type="entry name" value="RuvA_2-like"/>
</dbReference>
<evidence type="ECO:0000259" key="9">
    <source>
        <dbReference type="PROSITE" id="PS50165"/>
    </source>
</evidence>
<comment type="subcellular location">
    <subcellularLocation>
        <location evidence="6">Cytoplasm</location>
    </subcellularLocation>
</comment>
<dbReference type="SUPFAM" id="SSF46600">
    <property type="entry name" value="C-terminal UvrC-binding domain of UvrB"/>
    <property type="match status" value="1"/>
</dbReference>
<dbReference type="Proteomes" id="UP000230956">
    <property type="component" value="Unassembled WGS sequence"/>
</dbReference>
<dbReference type="GO" id="GO:0006289">
    <property type="term" value="P:nucleotide-excision repair"/>
    <property type="evidence" value="ECO:0007669"/>
    <property type="project" value="UniProtKB-UniRule"/>
</dbReference>
<evidence type="ECO:0000256" key="1">
    <source>
        <dbReference type="ARBA" id="ARBA00022490"/>
    </source>
</evidence>
<dbReference type="EMBL" id="PFNG01000229">
    <property type="protein sequence ID" value="PIZ35697.1"/>
    <property type="molecule type" value="Genomic_DNA"/>
</dbReference>
<dbReference type="InterPro" id="IPR001162">
    <property type="entry name" value="UvrC_RNase_H_dom"/>
</dbReference>
<dbReference type="InterPro" id="IPR035901">
    <property type="entry name" value="GIY-YIG_endonuc_sf"/>
</dbReference>
<dbReference type="InterPro" id="IPR036876">
    <property type="entry name" value="UVR_dom_sf"/>
</dbReference>
<dbReference type="PANTHER" id="PTHR30562">
    <property type="entry name" value="UVRC/OXIDOREDUCTASE"/>
    <property type="match status" value="1"/>
</dbReference>
<dbReference type="InterPro" id="IPR004791">
    <property type="entry name" value="UvrC"/>
</dbReference>
<dbReference type="Gene3D" id="4.10.860.10">
    <property type="entry name" value="UVR domain"/>
    <property type="match status" value="1"/>
</dbReference>
<dbReference type="Gene3D" id="1.10.150.20">
    <property type="entry name" value="5' to 3' exonuclease, C-terminal subdomain"/>
    <property type="match status" value="1"/>
</dbReference>
<protein>
    <recommendedName>
        <fullName evidence="6">UvrABC system protein C</fullName>
        <shortName evidence="6">Protein UvrC</shortName>
    </recommendedName>
    <alternativeName>
        <fullName evidence="6">Excinuclease ABC subunit C</fullName>
    </alternativeName>
</protein>
<dbReference type="PROSITE" id="PS50164">
    <property type="entry name" value="GIY_YIG"/>
    <property type="match status" value="1"/>
</dbReference>
<evidence type="ECO:0000259" key="7">
    <source>
        <dbReference type="PROSITE" id="PS50151"/>
    </source>
</evidence>
<dbReference type="Gene3D" id="3.40.1440.10">
    <property type="entry name" value="GIY-YIG endonuclease"/>
    <property type="match status" value="1"/>
</dbReference>
<keyword evidence="3 6" id="KW-0228">DNA excision</keyword>
<dbReference type="Pfam" id="PF02151">
    <property type="entry name" value="UVR"/>
    <property type="match status" value="1"/>
</dbReference>
<keyword evidence="6" id="KW-0742">SOS response</keyword>
<dbReference type="InterPro" id="IPR050066">
    <property type="entry name" value="UvrABC_protein_C"/>
</dbReference>